<dbReference type="PANTHER" id="PTHR10434:SF11">
    <property type="entry name" value="1-ACYL-SN-GLYCEROL-3-PHOSPHATE ACYLTRANSFERASE"/>
    <property type="match status" value="1"/>
</dbReference>
<dbReference type="SUPFAM" id="SSF69593">
    <property type="entry name" value="Glycerol-3-phosphate (1)-acyltransferase"/>
    <property type="match status" value="1"/>
</dbReference>
<feature type="domain" description="Phospholipid/glycerol acyltransferase" evidence="3">
    <location>
        <begin position="30"/>
        <end position="161"/>
    </location>
</feature>
<dbReference type="PANTHER" id="PTHR10434">
    <property type="entry name" value="1-ACYL-SN-GLYCEROL-3-PHOSPHATE ACYLTRANSFERASE"/>
    <property type="match status" value="1"/>
</dbReference>
<dbReference type="GO" id="GO:0006654">
    <property type="term" value="P:phosphatidic acid biosynthetic process"/>
    <property type="evidence" value="ECO:0007669"/>
    <property type="project" value="TreeGrafter"/>
</dbReference>
<evidence type="ECO:0000256" key="2">
    <source>
        <dbReference type="ARBA" id="ARBA00023315"/>
    </source>
</evidence>
<sequence length="392" mass="44103">MLLRHGCAVSEVEISPADLALMRSLSGSRLLIAPNHPTNCDPALLFALSQAADLPFYYLACRENFNSWFGLWGMIIERLGAYSVVRGTADRESFRMTRDLLAENGGKVVIFPEGEVYSQNDTLLPFQSGVAQLAFWAMDDLRKQGREGETIALLPVAVRYCFVEDMTVPIDRALTGLERAVLGRESMTGNSYDRLRRIGIAMLGDLEDEYGVKVDPAERVRPGADLTGRMELMKSVLLDRAAALTGFAFTGEMTLPERMRAIMNHVYEVTSDDPHAERTRYREQLHREQAARVKPLVRDLNRVANWIAVEDNYVRAKPTPERMADNIRRLEIEVFGEARLRGMRKAIVRVGAPIDLARYTETYRLSRRATVARCTDDLELAVQALLDSSGCR</sequence>
<dbReference type="InterPro" id="IPR002123">
    <property type="entry name" value="Plipid/glycerol_acylTrfase"/>
</dbReference>
<reference evidence="4 5" key="1">
    <citation type="journal article" date="2019" name="Int. J. Syst. Evol. Microbiol.">
        <title>Capsulimonas corticalis gen. nov., sp. nov., an aerobic capsulated bacterium, of a novel bacterial order, Capsulimonadales ord. nov., of the class Armatimonadia of the phylum Armatimonadetes.</title>
        <authorList>
            <person name="Li J."/>
            <person name="Kudo C."/>
            <person name="Tonouchi A."/>
        </authorList>
    </citation>
    <scope>NUCLEOTIDE SEQUENCE [LARGE SCALE GENOMIC DNA]</scope>
    <source>
        <strain evidence="4 5">AX-7</strain>
    </source>
</reference>
<evidence type="ECO:0000256" key="1">
    <source>
        <dbReference type="ARBA" id="ARBA00022679"/>
    </source>
</evidence>
<evidence type="ECO:0000313" key="5">
    <source>
        <dbReference type="Proteomes" id="UP000287394"/>
    </source>
</evidence>
<organism evidence="4 5">
    <name type="scientific">Capsulimonas corticalis</name>
    <dbReference type="NCBI Taxonomy" id="2219043"/>
    <lineage>
        <taxon>Bacteria</taxon>
        <taxon>Bacillati</taxon>
        <taxon>Armatimonadota</taxon>
        <taxon>Armatimonadia</taxon>
        <taxon>Capsulimonadales</taxon>
        <taxon>Capsulimonadaceae</taxon>
        <taxon>Capsulimonas</taxon>
    </lineage>
</organism>
<proteinExistence type="predicted"/>
<protein>
    <submittedName>
        <fullName evidence="4">Glycerol acyltransferase</fullName>
    </submittedName>
</protein>
<dbReference type="Proteomes" id="UP000287394">
    <property type="component" value="Chromosome"/>
</dbReference>
<gene>
    <name evidence="4" type="ORF">CCAX7_005660</name>
</gene>
<dbReference type="Pfam" id="PF01553">
    <property type="entry name" value="Acyltransferase"/>
    <property type="match status" value="1"/>
</dbReference>
<dbReference type="EMBL" id="AP025739">
    <property type="protein sequence ID" value="BDI28515.1"/>
    <property type="molecule type" value="Genomic_DNA"/>
</dbReference>
<keyword evidence="1" id="KW-0808">Transferase</keyword>
<dbReference type="GO" id="GO:0003841">
    <property type="term" value="F:1-acylglycerol-3-phosphate O-acyltransferase activity"/>
    <property type="evidence" value="ECO:0007669"/>
    <property type="project" value="TreeGrafter"/>
</dbReference>
<keyword evidence="2 4" id="KW-0012">Acyltransferase</keyword>
<evidence type="ECO:0000259" key="3">
    <source>
        <dbReference type="SMART" id="SM00563"/>
    </source>
</evidence>
<keyword evidence="5" id="KW-1185">Reference proteome</keyword>
<dbReference type="KEGG" id="ccot:CCAX7_005660"/>
<evidence type="ECO:0000313" key="4">
    <source>
        <dbReference type="EMBL" id="BDI28515.1"/>
    </source>
</evidence>
<name>A0A9N7L2H2_9BACT</name>
<dbReference type="SMART" id="SM00563">
    <property type="entry name" value="PlsC"/>
    <property type="match status" value="1"/>
</dbReference>
<accession>A0A9N7L2H2</accession>
<dbReference type="AlphaFoldDB" id="A0A9N7L2H2"/>
<dbReference type="CDD" id="cd07989">
    <property type="entry name" value="LPLAT_AGPAT-like"/>
    <property type="match status" value="1"/>
</dbReference>